<dbReference type="AlphaFoldDB" id="A0A0P1AW56"/>
<evidence type="ECO:0000313" key="2">
    <source>
        <dbReference type="Proteomes" id="UP000054928"/>
    </source>
</evidence>
<evidence type="ECO:0000313" key="1">
    <source>
        <dbReference type="EMBL" id="CEG45957.1"/>
    </source>
</evidence>
<sequence length="333" mass="37697">MSNFELLAHAAQCKGSAGVHEYLQEHRLVAPDFLQELSTPILLGVEDKDEDATAADFGICMEKLNLRVQRDIWSALASGASPCADTAVSLARAFLRVTAIPRRREIDNVCLLLAKMVLQEDADDQKRESNPVDNAFRRRMRRSTMNRVEFSLQNENHGKLVTSSRLYTTRLAASRSKKRVRADVVLDQILVQKTEQRLRDQSLSCIPTPEPPLISKKMEDRASNLAKRLDHLSYSESTTVADDIASCVFTLLAEIVNDVRTTYVANERSFQYLCTVLRIDSANDEVLYQITRALVDSNWSSRYAAIFIKTSVLPKLLLARYYFLCWSEATMII</sequence>
<dbReference type="Gene3D" id="1.25.40.480">
    <property type="match status" value="1"/>
</dbReference>
<dbReference type="GeneID" id="36397344"/>
<dbReference type="Proteomes" id="UP000054928">
    <property type="component" value="Unassembled WGS sequence"/>
</dbReference>
<organism evidence="1 2">
    <name type="scientific">Plasmopara halstedii</name>
    <name type="common">Downy mildew of sunflower</name>
    <dbReference type="NCBI Taxonomy" id="4781"/>
    <lineage>
        <taxon>Eukaryota</taxon>
        <taxon>Sar</taxon>
        <taxon>Stramenopiles</taxon>
        <taxon>Oomycota</taxon>
        <taxon>Peronosporomycetes</taxon>
        <taxon>Peronosporales</taxon>
        <taxon>Peronosporaceae</taxon>
        <taxon>Plasmopara</taxon>
    </lineage>
</organism>
<accession>A0A0P1AW56</accession>
<keyword evidence="2" id="KW-1185">Reference proteome</keyword>
<reference evidence="2" key="1">
    <citation type="submission" date="2014-09" db="EMBL/GenBank/DDBJ databases">
        <authorList>
            <person name="Sharma Rahul"/>
            <person name="Thines Marco"/>
        </authorList>
    </citation>
    <scope>NUCLEOTIDE SEQUENCE [LARGE SCALE GENOMIC DNA]</scope>
</reference>
<proteinExistence type="predicted"/>
<dbReference type="EMBL" id="CCYD01001864">
    <property type="protein sequence ID" value="CEG45957.1"/>
    <property type="molecule type" value="Genomic_DNA"/>
</dbReference>
<dbReference type="STRING" id="4781.A0A0P1AW56"/>
<protein>
    <submittedName>
        <fullName evidence="1">Uncharacterized protein</fullName>
    </submittedName>
</protein>
<dbReference type="RefSeq" id="XP_024582326.1">
    <property type="nucleotide sequence ID" value="XM_024716759.1"/>
</dbReference>
<name>A0A0P1AW56_PLAHL</name>
<dbReference type="OrthoDB" id="3247158at2759"/>